<protein>
    <submittedName>
        <fullName evidence="1">Uncharacterized protein</fullName>
    </submittedName>
</protein>
<dbReference type="RefSeq" id="WP_149297928.1">
    <property type="nucleotide sequence ID" value="NZ_VTWH01000001.1"/>
</dbReference>
<comment type="caution">
    <text evidence="1">The sequence shown here is derived from an EMBL/GenBank/DDBJ whole genome shotgun (WGS) entry which is preliminary data.</text>
</comment>
<proteinExistence type="predicted"/>
<reference evidence="1 2" key="1">
    <citation type="submission" date="2019-08" db="EMBL/GenBank/DDBJ databases">
        <title>Aureimonas fodiniaquatilis sp. nov., isolated from a coal mine wastewater.</title>
        <authorList>
            <person name="Kim W."/>
        </authorList>
    </citation>
    <scope>NUCLEOTIDE SEQUENCE [LARGE SCALE GENOMIC DNA]</scope>
    <source>
        <strain evidence="1 2">CAU 1482</strain>
    </source>
</reference>
<dbReference type="OrthoDB" id="8115742at2"/>
<evidence type="ECO:0000313" key="2">
    <source>
        <dbReference type="Proteomes" id="UP000324738"/>
    </source>
</evidence>
<accession>A0A5B0E1Z8</accession>
<dbReference type="EMBL" id="VTWH01000001">
    <property type="protein sequence ID" value="KAA0972322.1"/>
    <property type="molecule type" value="Genomic_DNA"/>
</dbReference>
<keyword evidence="2" id="KW-1185">Reference proteome</keyword>
<gene>
    <name evidence="1" type="ORF">FPY71_04280</name>
</gene>
<name>A0A5B0E1Z8_9HYPH</name>
<sequence>MTVTEVKGEGFVVALDEEVQPQEAMPEVDAAEIEALLSDETMPVDEKHARLHVWAKALGERDDTDLNPYPDGLLEQINEALALLAEGGHTYNAGDGEADR</sequence>
<dbReference type="AlphaFoldDB" id="A0A5B0E1Z8"/>
<organism evidence="1 2">
    <name type="scientific">Aureimonas fodinaquatilis</name>
    <dbReference type="NCBI Taxonomy" id="2565783"/>
    <lineage>
        <taxon>Bacteria</taxon>
        <taxon>Pseudomonadati</taxon>
        <taxon>Pseudomonadota</taxon>
        <taxon>Alphaproteobacteria</taxon>
        <taxon>Hyphomicrobiales</taxon>
        <taxon>Aurantimonadaceae</taxon>
        <taxon>Aureimonas</taxon>
    </lineage>
</organism>
<dbReference type="Proteomes" id="UP000324738">
    <property type="component" value="Unassembled WGS sequence"/>
</dbReference>
<evidence type="ECO:0000313" key="1">
    <source>
        <dbReference type="EMBL" id="KAA0972322.1"/>
    </source>
</evidence>